<protein>
    <recommendedName>
        <fullName evidence="9">HlyC/CorC family transporter</fullName>
    </recommendedName>
</protein>
<dbReference type="Proteomes" id="UP000607197">
    <property type="component" value="Unassembled WGS sequence"/>
</dbReference>
<keyword evidence="4" id="KW-0472">Membrane</keyword>
<reference evidence="7" key="2">
    <citation type="submission" date="2020-09" db="EMBL/GenBank/DDBJ databases">
        <authorList>
            <person name="Sun Q."/>
            <person name="Ohkuma M."/>
        </authorList>
    </citation>
    <scope>NUCLEOTIDE SEQUENCE</scope>
    <source>
        <strain evidence="7">JCM 19596</strain>
    </source>
</reference>
<evidence type="ECO:0000313" key="7">
    <source>
        <dbReference type="EMBL" id="GGL72011.1"/>
    </source>
</evidence>
<evidence type="ECO:0000256" key="1">
    <source>
        <dbReference type="ARBA" id="ARBA00022737"/>
    </source>
</evidence>
<dbReference type="Gene3D" id="3.10.580.10">
    <property type="entry name" value="CBS-domain"/>
    <property type="match status" value="1"/>
</dbReference>
<dbReference type="InterPro" id="IPR002550">
    <property type="entry name" value="CNNM"/>
</dbReference>
<evidence type="ECO:0000259" key="5">
    <source>
        <dbReference type="PROSITE" id="PS51371"/>
    </source>
</evidence>
<keyword evidence="1" id="KW-0677">Repeat</keyword>
<dbReference type="PROSITE" id="PS51371">
    <property type="entry name" value="CBS"/>
    <property type="match status" value="1"/>
</dbReference>
<gene>
    <name evidence="7" type="ORF">GCM10009039_32630</name>
</gene>
<evidence type="ECO:0000256" key="3">
    <source>
        <dbReference type="PROSITE-ProRule" id="PRU00703"/>
    </source>
</evidence>
<feature type="transmembrane region" description="Helical" evidence="4">
    <location>
        <begin position="92"/>
        <end position="110"/>
    </location>
</feature>
<dbReference type="EMBL" id="BMPG01000007">
    <property type="protein sequence ID" value="GGL72011.1"/>
    <property type="molecule type" value="Genomic_DNA"/>
</dbReference>
<dbReference type="Pfam" id="PF00571">
    <property type="entry name" value="CBS"/>
    <property type="match status" value="2"/>
</dbReference>
<feature type="domain" description="CBS" evidence="5">
    <location>
        <begin position="209"/>
        <end position="270"/>
    </location>
</feature>
<dbReference type="OrthoDB" id="326790at2157"/>
<comment type="caution">
    <text evidence="7">The sequence shown here is derived from an EMBL/GenBank/DDBJ whole genome shotgun (WGS) entry which is preliminary data.</text>
</comment>
<keyword evidence="4" id="KW-0812">Transmembrane</keyword>
<proteinExistence type="predicted"/>
<keyword evidence="8" id="KW-1185">Reference proteome</keyword>
<feature type="transmembrane region" description="Helical" evidence="4">
    <location>
        <begin position="62"/>
        <end position="86"/>
    </location>
</feature>
<feature type="domain" description="CNNM transmembrane" evidence="6">
    <location>
        <begin position="2"/>
        <end position="190"/>
    </location>
</feature>
<evidence type="ECO:0000259" key="6">
    <source>
        <dbReference type="PROSITE" id="PS51846"/>
    </source>
</evidence>
<dbReference type="PANTHER" id="PTHR22777">
    <property type="entry name" value="HEMOLYSIN-RELATED"/>
    <property type="match status" value="1"/>
</dbReference>
<sequence>MVDTFLVGAAVFCAVLLAASAFFSSAEIAIFSLQIHRVESLASSADARARTLAALREDPHRLLVTILVGNNVVNVALSTVVAALSVALLPDGAGIALATVVTSVLVLLFGEIAPKAFGVANAESWSLRVARPVAALERALGPVVWLFEHASAALTTLVAGPAVEKPYVTREEILALLHTGAQIGVIDDDERQSVNAVLSLEQEAVEELMTPRESVVAVPVSATAEAARDAALDADVTRVLVVGDTLDDVRGVVTARAAARAARDGATLDSVLDAPLSARDSWTARELYQAFREQNVAFAVVRDAGRRTVGVITRGDLADDVLWRGA</sequence>
<dbReference type="RefSeq" id="WP_188980805.1">
    <property type="nucleotide sequence ID" value="NZ_BMPG01000007.1"/>
</dbReference>
<dbReference type="InterPro" id="IPR000644">
    <property type="entry name" value="CBS_dom"/>
</dbReference>
<dbReference type="Pfam" id="PF01595">
    <property type="entry name" value="CNNM"/>
    <property type="match status" value="1"/>
</dbReference>
<evidence type="ECO:0000256" key="4">
    <source>
        <dbReference type="SAM" id="Phobius"/>
    </source>
</evidence>
<dbReference type="SUPFAM" id="SSF54631">
    <property type="entry name" value="CBS-domain pair"/>
    <property type="match status" value="1"/>
</dbReference>
<dbReference type="AlphaFoldDB" id="A0A830FQT4"/>
<evidence type="ECO:0008006" key="9">
    <source>
        <dbReference type="Google" id="ProtNLM"/>
    </source>
</evidence>
<feature type="transmembrane region" description="Helical" evidence="4">
    <location>
        <begin position="6"/>
        <end position="31"/>
    </location>
</feature>
<reference evidence="7" key="1">
    <citation type="journal article" date="2014" name="Int. J. Syst. Evol. Microbiol.">
        <title>Complete genome sequence of Corynebacterium casei LMG S-19264T (=DSM 44701T), isolated from a smear-ripened cheese.</title>
        <authorList>
            <consortium name="US DOE Joint Genome Institute (JGI-PGF)"/>
            <person name="Walter F."/>
            <person name="Albersmeier A."/>
            <person name="Kalinowski J."/>
            <person name="Ruckert C."/>
        </authorList>
    </citation>
    <scope>NUCLEOTIDE SEQUENCE</scope>
    <source>
        <strain evidence="7">JCM 19596</strain>
    </source>
</reference>
<evidence type="ECO:0000313" key="8">
    <source>
        <dbReference type="Proteomes" id="UP000607197"/>
    </source>
</evidence>
<keyword evidence="4" id="KW-1133">Transmembrane helix</keyword>
<organism evidence="7 8">
    <name type="scientific">Halocalculus aciditolerans</name>
    <dbReference type="NCBI Taxonomy" id="1383812"/>
    <lineage>
        <taxon>Archaea</taxon>
        <taxon>Methanobacteriati</taxon>
        <taxon>Methanobacteriota</taxon>
        <taxon>Stenosarchaea group</taxon>
        <taxon>Halobacteria</taxon>
        <taxon>Halobacteriales</taxon>
        <taxon>Halobacteriaceae</taxon>
        <taxon>Halocalculus</taxon>
    </lineage>
</organism>
<dbReference type="PROSITE" id="PS51846">
    <property type="entry name" value="CNNM"/>
    <property type="match status" value="1"/>
</dbReference>
<name>A0A830FQT4_9EURY</name>
<evidence type="ECO:0000256" key="2">
    <source>
        <dbReference type="ARBA" id="ARBA00023122"/>
    </source>
</evidence>
<dbReference type="InterPro" id="IPR046342">
    <property type="entry name" value="CBS_dom_sf"/>
</dbReference>
<accession>A0A830FQT4</accession>
<keyword evidence="2 3" id="KW-0129">CBS domain</keyword>
<dbReference type="PANTHER" id="PTHR22777:SF17">
    <property type="entry name" value="UPF0053 PROTEIN SLL0260"/>
    <property type="match status" value="1"/>
</dbReference>